<accession>A0A8S5U8U3</accession>
<sequence>MEQNRISDKVAALAEALKKAKIEALKLENVDDGGTCNLDCPTLCLERWRESDVKKACELANLSYSKWEDHYYNYHILGACYGQANRRTDMAEAFTQSMKASGYNAAVWYAMD</sequence>
<proteinExistence type="predicted"/>
<reference evidence="1" key="1">
    <citation type="journal article" date="2021" name="Proc. Natl. Acad. Sci. U.S.A.">
        <title>A Catalog of Tens of Thousands of Viruses from Human Metagenomes Reveals Hidden Associations with Chronic Diseases.</title>
        <authorList>
            <person name="Tisza M.J."/>
            <person name="Buck C.B."/>
        </authorList>
    </citation>
    <scope>NUCLEOTIDE SEQUENCE</scope>
    <source>
        <strain evidence="1">CtnMR5</strain>
    </source>
</reference>
<evidence type="ECO:0000313" key="1">
    <source>
        <dbReference type="EMBL" id="DAF90877.1"/>
    </source>
</evidence>
<dbReference type="EMBL" id="BK016039">
    <property type="protein sequence ID" value="DAF90877.1"/>
    <property type="molecule type" value="Genomic_DNA"/>
</dbReference>
<organism evidence="1">
    <name type="scientific">Siphoviridae sp. ctnMR5</name>
    <dbReference type="NCBI Taxonomy" id="2825658"/>
    <lineage>
        <taxon>Viruses</taxon>
        <taxon>Duplodnaviria</taxon>
        <taxon>Heunggongvirae</taxon>
        <taxon>Uroviricota</taxon>
        <taxon>Caudoviricetes</taxon>
    </lineage>
</organism>
<name>A0A8S5U8U3_9CAUD</name>
<protein>
    <submittedName>
        <fullName evidence="1">Uncharacterized protein</fullName>
    </submittedName>
</protein>